<dbReference type="STRING" id="3694.A0A2K2BM15"/>
<evidence type="ECO:0000313" key="1">
    <source>
        <dbReference type="EMBL" id="PNT50822.1"/>
    </source>
</evidence>
<evidence type="ECO:0000313" key="2">
    <source>
        <dbReference type="Proteomes" id="UP000006729"/>
    </source>
</evidence>
<dbReference type="AlphaFoldDB" id="A0A2K2BM15"/>
<keyword evidence="2" id="KW-1185">Reference proteome</keyword>
<protein>
    <submittedName>
        <fullName evidence="1">Uncharacterized protein</fullName>
    </submittedName>
</protein>
<dbReference type="PANTHER" id="PTHR35928:SF2">
    <property type="entry name" value="SMALL RIBOSOMAL SUBUNIT PROTEIN US3M"/>
    <property type="match status" value="1"/>
</dbReference>
<gene>
    <name evidence="1" type="ORF">POPTR_002G206800</name>
</gene>
<dbReference type="PANTHER" id="PTHR35928">
    <property type="entry name" value="RIBOSOMAL PROTEIN S3, MITOCHONDRIAL"/>
    <property type="match status" value="1"/>
</dbReference>
<proteinExistence type="predicted"/>
<dbReference type="InterPro" id="IPR044954">
    <property type="entry name" value="Ribosomal_uS3m_plant"/>
</dbReference>
<dbReference type="Proteomes" id="UP000006729">
    <property type="component" value="Chromosome 2"/>
</dbReference>
<sequence length="157" mass="18265">MSKRTLPTVRLSLNFLVMQYFFNTKNQIHFDPIIVLNHFMLLGVAEPFTMGGANAQGRSLDKRIHSRIAIIVESLTSEKKCLAEARKRLTHFICQANDLYFVRTIVNPNRKDWIVYETPCHLFVEFEHKAYSTIKAFNSNLDDASQILLFNPYIQRV</sequence>
<dbReference type="InParanoid" id="A0A2K2BM15"/>
<accession>A0A2K2BM15</accession>
<reference evidence="1 2" key="1">
    <citation type="journal article" date="2006" name="Science">
        <title>The genome of black cottonwood, Populus trichocarpa (Torr. &amp; Gray).</title>
        <authorList>
            <person name="Tuskan G.A."/>
            <person name="Difazio S."/>
            <person name="Jansson S."/>
            <person name="Bohlmann J."/>
            <person name="Grigoriev I."/>
            <person name="Hellsten U."/>
            <person name="Putnam N."/>
            <person name="Ralph S."/>
            <person name="Rombauts S."/>
            <person name="Salamov A."/>
            <person name="Schein J."/>
            <person name="Sterck L."/>
            <person name="Aerts A."/>
            <person name="Bhalerao R.R."/>
            <person name="Bhalerao R.P."/>
            <person name="Blaudez D."/>
            <person name="Boerjan W."/>
            <person name="Brun A."/>
            <person name="Brunner A."/>
            <person name="Busov V."/>
            <person name="Campbell M."/>
            <person name="Carlson J."/>
            <person name="Chalot M."/>
            <person name="Chapman J."/>
            <person name="Chen G.L."/>
            <person name="Cooper D."/>
            <person name="Coutinho P.M."/>
            <person name="Couturier J."/>
            <person name="Covert S."/>
            <person name="Cronk Q."/>
            <person name="Cunningham R."/>
            <person name="Davis J."/>
            <person name="Degroeve S."/>
            <person name="Dejardin A."/>
            <person name="Depamphilis C."/>
            <person name="Detter J."/>
            <person name="Dirks B."/>
            <person name="Dubchak I."/>
            <person name="Duplessis S."/>
            <person name="Ehlting J."/>
            <person name="Ellis B."/>
            <person name="Gendler K."/>
            <person name="Goodstein D."/>
            <person name="Gribskov M."/>
            <person name="Grimwood J."/>
            <person name="Groover A."/>
            <person name="Gunter L."/>
            <person name="Hamberger B."/>
            <person name="Heinze B."/>
            <person name="Helariutta Y."/>
            <person name="Henrissat B."/>
            <person name="Holligan D."/>
            <person name="Holt R."/>
            <person name="Huang W."/>
            <person name="Islam-Faridi N."/>
            <person name="Jones S."/>
            <person name="Jones-Rhoades M."/>
            <person name="Jorgensen R."/>
            <person name="Joshi C."/>
            <person name="Kangasjarvi J."/>
            <person name="Karlsson J."/>
            <person name="Kelleher C."/>
            <person name="Kirkpatrick R."/>
            <person name="Kirst M."/>
            <person name="Kohler A."/>
            <person name="Kalluri U."/>
            <person name="Larimer F."/>
            <person name="Leebens-Mack J."/>
            <person name="Leple J.C."/>
            <person name="Locascio P."/>
            <person name="Lou Y."/>
            <person name="Lucas S."/>
            <person name="Martin F."/>
            <person name="Montanini B."/>
            <person name="Napoli C."/>
            <person name="Nelson D.R."/>
            <person name="Nelson C."/>
            <person name="Nieminen K."/>
            <person name="Nilsson O."/>
            <person name="Pereda V."/>
            <person name="Peter G."/>
            <person name="Philippe R."/>
            <person name="Pilate G."/>
            <person name="Poliakov A."/>
            <person name="Razumovskaya J."/>
            <person name="Richardson P."/>
            <person name="Rinaldi C."/>
            <person name="Ritland K."/>
            <person name="Rouze P."/>
            <person name="Ryaboy D."/>
            <person name="Schmutz J."/>
            <person name="Schrader J."/>
            <person name="Segerman B."/>
            <person name="Shin H."/>
            <person name="Siddiqui A."/>
            <person name="Sterky F."/>
            <person name="Terry A."/>
            <person name="Tsai C.J."/>
            <person name="Uberbacher E."/>
            <person name="Unneberg P."/>
            <person name="Vahala J."/>
            <person name="Wall K."/>
            <person name="Wessler S."/>
            <person name="Yang G."/>
            <person name="Yin T."/>
            <person name="Douglas C."/>
            <person name="Marra M."/>
            <person name="Sandberg G."/>
            <person name="Van de Peer Y."/>
            <person name="Rokhsar D."/>
        </authorList>
    </citation>
    <scope>NUCLEOTIDE SEQUENCE [LARGE SCALE GENOMIC DNA]</scope>
    <source>
        <strain evidence="2">cv. Nisqually</strain>
    </source>
</reference>
<dbReference type="EMBL" id="CM009291">
    <property type="protein sequence ID" value="PNT50822.1"/>
    <property type="molecule type" value="Genomic_DNA"/>
</dbReference>
<name>A0A2K2BM15_POPTR</name>
<organism evidence="1 2">
    <name type="scientific">Populus trichocarpa</name>
    <name type="common">Western balsam poplar</name>
    <name type="synonym">Populus balsamifera subsp. trichocarpa</name>
    <dbReference type="NCBI Taxonomy" id="3694"/>
    <lineage>
        <taxon>Eukaryota</taxon>
        <taxon>Viridiplantae</taxon>
        <taxon>Streptophyta</taxon>
        <taxon>Embryophyta</taxon>
        <taxon>Tracheophyta</taxon>
        <taxon>Spermatophyta</taxon>
        <taxon>Magnoliopsida</taxon>
        <taxon>eudicotyledons</taxon>
        <taxon>Gunneridae</taxon>
        <taxon>Pentapetalae</taxon>
        <taxon>rosids</taxon>
        <taxon>fabids</taxon>
        <taxon>Malpighiales</taxon>
        <taxon>Salicaceae</taxon>
        <taxon>Saliceae</taxon>
        <taxon>Populus</taxon>
    </lineage>
</organism>